<dbReference type="AlphaFoldDB" id="A0A5C6DLY0"/>
<accession>A0A5C6DLY0</accession>
<keyword evidence="12" id="KW-0560">Oxidoreductase</keyword>
<feature type="transmembrane region" description="Helical" evidence="9">
    <location>
        <begin position="312"/>
        <end position="330"/>
    </location>
</feature>
<reference evidence="12 13" key="1">
    <citation type="submission" date="2019-02" db="EMBL/GenBank/DDBJ databases">
        <title>Deep-cultivation of Planctomycetes and their phenomic and genomic characterization uncovers novel biology.</title>
        <authorList>
            <person name="Wiegand S."/>
            <person name="Jogler M."/>
            <person name="Boedeker C."/>
            <person name="Pinto D."/>
            <person name="Vollmers J."/>
            <person name="Rivas-Marin E."/>
            <person name="Kohn T."/>
            <person name="Peeters S.H."/>
            <person name="Heuer A."/>
            <person name="Rast P."/>
            <person name="Oberbeckmann S."/>
            <person name="Bunk B."/>
            <person name="Jeske O."/>
            <person name="Meyerdierks A."/>
            <person name="Storesund J.E."/>
            <person name="Kallscheuer N."/>
            <person name="Luecker S."/>
            <person name="Lage O.M."/>
            <person name="Pohl T."/>
            <person name="Merkel B.J."/>
            <person name="Hornburger P."/>
            <person name="Mueller R.-W."/>
            <person name="Bruemmer F."/>
            <person name="Labrenz M."/>
            <person name="Spormann A.M."/>
            <person name="Op Den Camp H."/>
            <person name="Overmann J."/>
            <person name="Amann R."/>
            <person name="Jetten M.S.M."/>
            <person name="Mascher T."/>
            <person name="Medema M.H."/>
            <person name="Devos D.P."/>
            <person name="Kaster A.-K."/>
            <person name="Ovreas L."/>
            <person name="Rohde M."/>
            <person name="Galperin M.Y."/>
            <person name="Jogler C."/>
        </authorList>
    </citation>
    <scope>NUCLEOTIDE SEQUENCE [LARGE SCALE GENOMIC DNA]</scope>
    <source>
        <strain evidence="12 13">Q31b</strain>
    </source>
</reference>
<dbReference type="PRINTS" id="PR01434">
    <property type="entry name" value="NADHDHGNASE5"/>
</dbReference>
<gene>
    <name evidence="12" type="primary">nuoL</name>
    <name evidence="12" type="ORF">Q31b_45970</name>
</gene>
<dbReference type="RefSeq" id="WP_231617749.1">
    <property type="nucleotide sequence ID" value="NZ_SJPY01000007.1"/>
</dbReference>
<feature type="region of interest" description="Disordered" evidence="8">
    <location>
        <begin position="455"/>
        <end position="478"/>
    </location>
</feature>
<sequence length="519" mass="55342">MMTPENLIVAALVLPLVALLLINAFGEWPNVREACMLAVSGMLFLVTCGLASHVFAGERPMWSVGEMIPGFEIAFKVEPLGMLFALVASGLWILTSVYAIGYMRGHHEQHQTRFYCCFAIAIFAAMAAAFSSNLFTLFVAYELMTVSTYPLVTHHGTKAARDGGRVYLGILLSTSIAFFMLAVAWTWFLAGTLDFTPGGILNFAYADGKINDLQLGVLLGLFAFGIGKAALMPFHRWLPAAMVAPTPVSALLHAVAVVKVGVFSVLKVVVYIFGIDLLQLSGVSVWLAYVAGATILIASLVAMSKDNLKARLAYSTISQLAYITLGAALATPNSVIGGGMHIAMHAVGKITLFFCAGAIYVAAHKTNISELRGLGRKMPFTFAAFLVAAVSIIGLPPGGGAWSKWFLAIGTVEAHLYLLLAALMISSLLNIAYLIPIPIRAFMAPLETDSIGDHNFTDSGDTDSGDTGSGDTDSGDTGSGIQEAPWMCVVPLCITALLSVMLFFSAEWIYDVLLPITTK</sequence>
<keyword evidence="3" id="KW-1003">Cell membrane</keyword>
<keyword evidence="4 7" id="KW-0812">Transmembrane</keyword>
<feature type="transmembrane region" description="Helical" evidence="9">
    <location>
        <begin position="213"/>
        <end position="231"/>
    </location>
</feature>
<evidence type="ECO:0000256" key="8">
    <source>
        <dbReference type="SAM" id="MobiDB-lite"/>
    </source>
</evidence>
<feature type="transmembrane region" description="Helical" evidence="9">
    <location>
        <begin position="251"/>
        <end position="273"/>
    </location>
</feature>
<feature type="transmembrane region" description="Helical" evidence="9">
    <location>
        <begin position="285"/>
        <end position="303"/>
    </location>
</feature>
<dbReference type="InterPro" id="IPR001750">
    <property type="entry name" value="ND/Mrp_TM"/>
</dbReference>
<proteinExistence type="inferred from homology"/>
<feature type="transmembrane region" description="Helical" evidence="9">
    <location>
        <begin position="382"/>
        <end position="402"/>
    </location>
</feature>
<dbReference type="EMBL" id="SJPY01000007">
    <property type="protein sequence ID" value="TWU37808.1"/>
    <property type="molecule type" value="Genomic_DNA"/>
</dbReference>
<evidence type="ECO:0000256" key="5">
    <source>
        <dbReference type="ARBA" id="ARBA00022989"/>
    </source>
</evidence>
<feature type="transmembrane region" description="Helical" evidence="9">
    <location>
        <begin position="342"/>
        <end position="362"/>
    </location>
</feature>
<evidence type="ECO:0000256" key="7">
    <source>
        <dbReference type="RuleBase" id="RU000320"/>
    </source>
</evidence>
<dbReference type="EC" id="1.6.5.11" evidence="12"/>
<evidence type="ECO:0000256" key="6">
    <source>
        <dbReference type="ARBA" id="ARBA00023136"/>
    </source>
</evidence>
<dbReference type="Pfam" id="PF00361">
    <property type="entry name" value="Proton_antipo_M"/>
    <property type="match status" value="1"/>
</dbReference>
<feature type="transmembrane region" description="Helical" evidence="9">
    <location>
        <begin position="166"/>
        <end position="193"/>
    </location>
</feature>
<feature type="compositionally biased region" description="Low complexity" evidence="8">
    <location>
        <begin position="465"/>
        <end position="478"/>
    </location>
</feature>
<feature type="transmembrane region" description="Helical" evidence="9">
    <location>
        <begin position="112"/>
        <end position="141"/>
    </location>
</feature>
<dbReference type="Pfam" id="PF00662">
    <property type="entry name" value="Proton_antipo_N"/>
    <property type="match status" value="1"/>
</dbReference>
<feature type="domain" description="NADH-Ubiquinone oxidoreductase (complex I) chain 5 N-terminal" evidence="11">
    <location>
        <begin position="71"/>
        <end position="115"/>
    </location>
</feature>
<evidence type="ECO:0000256" key="1">
    <source>
        <dbReference type="ARBA" id="ARBA00004651"/>
    </source>
</evidence>
<comment type="similarity">
    <text evidence="2">Belongs to the CPA3 antiporters (TC 2.A.63) subunit D family.</text>
</comment>
<dbReference type="InterPro" id="IPR001516">
    <property type="entry name" value="Proton_antipo_N"/>
</dbReference>
<feature type="transmembrane region" description="Helical" evidence="9">
    <location>
        <begin position="414"/>
        <end position="435"/>
    </location>
</feature>
<keyword evidence="5 9" id="KW-1133">Transmembrane helix</keyword>
<feature type="transmembrane region" description="Helical" evidence="9">
    <location>
        <begin position="36"/>
        <end position="56"/>
    </location>
</feature>
<evidence type="ECO:0000259" key="10">
    <source>
        <dbReference type="Pfam" id="PF00361"/>
    </source>
</evidence>
<feature type="transmembrane region" description="Helical" evidence="9">
    <location>
        <begin position="489"/>
        <end position="510"/>
    </location>
</feature>
<dbReference type="GO" id="GO:0016491">
    <property type="term" value="F:oxidoreductase activity"/>
    <property type="evidence" value="ECO:0007669"/>
    <property type="project" value="UniProtKB-KW"/>
</dbReference>
<dbReference type="PANTHER" id="PTHR42703:SF1">
    <property type="entry name" value="NA(+)_H(+) ANTIPORTER SUBUNIT D1"/>
    <property type="match status" value="1"/>
</dbReference>
<dbReference type="GO" id="GO:0005886">
    <property type="term" value="C:plasma membrane"/>
    <property type="evidence" value="ECO:0007669"/>
    <property type="project" value="UniProtKB-SubCell"/>
</dbReference>
<feature type="transmembrane region" description="Helical" evidence="9">
    <location>
        <begin position="77"/>
        <end position="100"/>
    </location>
</feature>
<keyword evidence="13" id="KW-1185">Reference proteome</keyword>
<keyword evidence="6 9" id="KW-0472">Membrane</keyword>
<comment type="subcellular location">
    <subcellularLocation>
        <location evidence="1">Cell membrane</location>
        <topology evidence="1">Multi-pass membrane protein</topology>
    </subcellularLocation>
    <subcellularLocation>
        <location evidence="7">Membrane</location>
        <topology evidence="7">Multi-pass membrane protein</topology>
    </subcellularLocation>
</comment>
<evidence type="ECO:0000256" key="3">
    <source>
        <dbReference type="ARBA" id="ARBA00022475"/>
    </source>
</evidence>
<name>A0A5C6DLY0_9BACT</name>
<evidence type="ECO:0000313" key="12">
    <source>
        <dbReference type="EMBL" id="TWU37808.1"/>
    </source>
</evidence>
<evidence type="ECO:0000256" key="9">
    <source>
        <dbReference type="SAM" id="Phobius"/>
    </source>
</evidence>
<protein>
    <submittedName>
        <fullName evidence="12">NADH-quinone oxidoreductase subunit L</fullName>
        <ecNumber evidence="12">1.6.5.11</ecNumber>
    </submittedName>
</protein>
<dbReference type="Proteomes" id="UP000315471">
    <property type="component" value="Unassembled WGS sequence"/>
</dbReference>
<dbReference type="InterPro" id="IPR050586">
    <property type="entry name" value="CPA3_Na-H_Antiporter_D"/>
</dbReference>
<dbReference type="PANTHER" id="PTHR42703">
    <property type="entry name" value="NADH DEHYDROGENASE"/>
    <property type="match status" value="1"/>
</dbReference>
<evidence type="ECO:0000256" key="2">
    <source>
        <dbReference type="ARBA" id="ARBA00005346"/>
    </source>
</evidence>
<evidence type="ECO:0000259" key="11">
    <source>
        <dbReference type="Pfam" id="PF00662"/>
    </source>
</evidence>
<evidence type="ECO:0000313" key="13">
    <source>
        <dbReference type="Proteomes" id="UP000315471"/>
    </source>
</evidence>
<comment type="caution">
    <text evidence="12">The sequence shown here is derived from an EMBL/GenBank/DDBJ whole genome shotgun (WGS) entry which is preliminary data.</text>
</comment>
<organism evidence="12 13">
    <name type="scientific">Novipirellula aureliae</name>
    <dbReference type="NCBI Taxonomy" id="2527966"/>
    <lineage>
        <taxon>Bacteria</taxon>
        <taxon>Pseudomonadati</taxon>
        <taxon>Planctomycetota</taxon>
        <taxon>Planctomycetia</taxon>
        <taxon>Pirellulales</taxon>
        <taxon>Pirellulaceae</taxon>
        <taxon>Novipirellula</taxon>
    </lineage>
</organism>
<evidence type="ECO:0000256" key="4">
    <source>
        <dbReference type="ARBA" id="ARBA00022692"/>
    </source>
</evidence>
<feature type="domain" description="NADH:quinone oxidoreductase/Mrp antiporter transmembrane" evidence="10">
    <location>
        <begin position="131"/>
        <end position="429"/>
    </location>
</feature>